<organism evidence="1">
    <name type="scientific">Podoviridae sp. ctrub15</name>
    <dbReference type="NCBI Taxonomy" id="2826581"/>
    <lineage>
        <taxon>Viruses</taxon>
        <taxon>Duplodnaviria</taxon>
        <taxon>Heunggongvirae</taxon>
        <taxon>Uroviricota</taxon>
        <taxon>Caudoviricetes</taxon>
    </lineage>
</organism>
<evidence type="ECO:0000313" key="1">
    <source>
        <dbReference type="EMBL" id="DAD73713.1"/>
    </source>
</evidence>
<accession>A0A8S5LUL4</accession>
<reference evidence="1" key="1">
    <citation type="journal article" date="2021" name="Proc. Natl. Acad. Sci. U.S.A.">
        <title>A Catalog of Tens of Thousands of Viruses from Human Metagenomes Reveals Hidden Associations with Chronic Diseases.</title>
        <authorList>
            <person name="Tisza M.J."/>
            <person name="Buck C.B."/>
        </authorList>
    </citation>
    <scope>NUCLEOTIDE SEQUENCE</scope>
    <source>
        <strain evidence="1">Ctrub15</strain>
    </source>
</reference>
<proteinExistence type="predicted"/>
<dbReference type="EMBL" id="BK014743">
    <property type="protein sequence ID" value="DAD73713.1"/>
    <property type="molecule type" value="Genomic_DNA"/>
</dbReference>
<sequence>MNKQLERYAWFVAENNIRSLGVFVGILEVLQANGTEISTYALGSFINQLQSLKNDFEEILLKQEKKDDNL</sequence>
<name>A0A8S5LUL4_9CAUD</name>
<protein>
    <submittedName>
        <fullName evidence="1">Uncharacterized protein</fullName>
    </submittedName>
</protein>